<dbReference type="EMBL" id="JAAVNE010000046">
    <property type="protein sequence ID" value="NKC33466.1"/>
    <property type="molecule type" value="Genomic_DNA"/>
</dbReference>
<reference evidence="2 3" key="1">
    <citation type="submission" date="2020-03" db="EMBL/GenBank/DDBJ databases">
        <title>Roseomonas selenitidurans sp. nov. isolated from urban soil.</title>
        <authorList>
            <person name="Liu H."/>
        </authorList>
    </citation>
    <scope>NUCLEOTIDE SEQUENCE [LARGE SCALE GENOMIC DNA]</scope>
    <source>
        <strain evidence="2 3">BU-1</strain>
    </source>
</reference>
<protein>
    <submittedName>
        <fullName evidence="2">Uncharacterized protein</fullName>
    </submittedName>
</protein>
<feature type="compositionally biased region" description="Basic and acidic residues" evidence="1">
    <location>
        <begin position="46"/>
        <end position="64"/>
    </location>
</feature>
<evidence type="ECO:0000313" key="2">
    <source>
        <dbReference type="EMBL" id="NKC33466.1"/>
    </source>
</evidence>
<comment type="caution">
    <text evidence="2">The sequence shown here is derived from an EMBL/GenBank/DDBJ whole genome shotgun (WGS) entry which is preliminary data.</text>
</comment>
<gene>
    <name evidence="2" type="ORF">HEQ75_21570</name>
</gene>
<dbReference type="RefSeq" id="WP_168034192.1">
    <property type="nucleotide sequence ID" value="NZ_JAAVNE010000046.1"/>
</dbReference>
<keyword evidence="3" id="KW-1185">Reference proteome</keyword>
<sequence length="111" mass="11837">MANPAPRRSIHDGDARAIRQHSGDPAARCFLAGLRLAEQALRDRVDANYDQADRSSGADRREANQRAAEAVARADYVRDLSIAAAGAIGQRSTRRGLRAMLARLVGAGEAG</sequence>
<accession>A0ABX1E8D3</accession>
<proteinExistence type="predicted"/>
<dbReference type="Proteomes" id="UP000787635">
    <property type="component" value="Unassembled WGS sequence"/>
</dbReference>
<organism evidence="2 3">
    <name type="scientific">Falsiroseomonas selenitidurans</name>
    <dbReference type="NCBI Taxonomy" id="2716335"/>
    <lineage>
        <taxon>Bacteria</taxon>
        <taxon>Pseudomonadati</taxon>
        <taxon>Pseudomonadota</taxon>
        <taxon>Alphaproteobacteria</taxon>
        <taxon>Acetobacterales</taxon>
        <taxon>Roseomonadaceae</taxon>
        <taxon>Falsiroseomonas</taxon>
    </lineage>
</organism>
<evidence type="ECO:0000313" key="3">
    <source>
        <dbReference type="Proteomes" id="UP000787635"/>
    </source>
</evidence>
<feature type="region of interest" description="Disordered" evidence="1">
    <location>
        <begin position="46"/>
        <end position="66"/>
    </location>
</feature>
<evidence type="ECO:0000256" key="1">
    <source>
        <dbReference type="SAM" id="MobiDB-lite"/>
    </source>
</evidence>
<name>A0ABX1E8D3_9PROT</name>